<protein>
    <recommendedName>
        <fullName evidence="1">Reverse transcriptase zinc-binding domain-containing protein</fullName>
    </recommendedName>
</protein>
<dbReference type="AlphaFoldDB" id="A0A5N5P1Y3"/>
<dbReference type="PANTHER" id="PTHR33116">
    <property type="entry name" value="REVERSE TRANSCRIPTASE ZINC-BINDING DOMAIN-CONTAINING PROTEIN-RELATED-RELATED"/>
    <property type="match status" value="1"/>
</dbReference>
<dbReference type="EMBL" id="VDCV01000001">
    <property type="protein sequence ID" value="KAB5573429.1"/>
    <property type="molecule type" value="Genomic_DNA"/>
</dbReference>
<dbReference type="InterPro" id="IPR026960">
    <property type="entry name" value="RVT-Znf"/>
</dbReference>
<dbReference type="Proteomes" id="UP000326939">
    <property type="component" value="Chromosome 1"/>
</dbReference>
<accession>A0A5N5P1Y3</accession>
<sequence length="322" mass="37675">MKEYKLEVAWTSICYPIQEGGLGIKRLKEWNRAAITKLLWRLLTRKDTIWTSWVHANLLRGKSIWQIRIPSNPSTTYLWHDYWLPQGARISDLISARVIASTANQYSDDGLIWTGSASGTFSTSSAWELLRARQPIDPNHQLLWFKEHIPRHAFMLWLAIRGRLRTLDKLFIDGDPVDLHCALCQMKNESHEHLFFQCSYANIVWLTINRKAGLFWPSTTSVDLIHWSSSHRWKKNSERHLIARLILAAVVYFIWFERNNRIFNNTYKSAANLSEEIFQLLRLHISNLSLKYPLSEGIKVRWNLNEDLNAERARGLVGRQPN</sequence>
<gene>
    <name evidence="2" type="ORF">DKX38_000623</name>
</gene>
<name>A0A5N5P1Y3_9ROSI</name>
<dbReference type="PANTHER" id="PTHR33116:SF84">
    <property type="entry name" value="RNA-DIRECTED DNA POLYMERASE"/>
    <property type="match status" value="1"/>
</dbReference>
<comment type="caution">
    <text evidence="2">The sequence shown here is derived from an EMBL/GenBank/DDBJ whole genome shotgun (WGS) entry which is preliminary data.</text>
</comment>
<evidence type="ECO:0000313" key="2">
    <source>
        <dbReference type="EMBL" id="KAB5573429.1"/>
    </source>
</evidence>
<keyword evidence="3" id="KW-1185">Reference proteome</keyword>
<organism evidence="2 3">
    <name type="scientific">Salix brachista</name>
    <dbReference type="NCBI Taxonomy" id="2182728"/>
    <lineage>
        <taxon>Eukaryota</taxon>
        <taxon>Viridiplantae</taxon>
        <taxon>Streptophyta</taxon>
        <taxon>Embryophyta</taxon>
        <taxon>Tracheophyta</taxon>
        <taxon>Spermatophyta</taxon>
        <taxon>Magnoliopsida</taxon>
        <taxon>eudicotyledons</taxon>
        <taxon>Gunneridae</taxon>
        <taxon>Pentapetalae</taxon>
        <taxon>rosids</taxon>
        <taxon>fabids</taxon>
        <taxon>Malpighiales</taxon>
        <taxon>Salicaceae</taxon>
        <taxon>Saliceae</taxon>
        <taxon>Salix</taxon>
    </lineage>
</organism>
<reference evidence="3" key="1">
    <citation type="journal article" date="2019" name="Gigascience">
        <title>De novo genome assembly of the endangered Acer yangbiense, a plant species with extremely small populations endemic to Yunnan Province, China.</title>
        <authorList>
            <person name="Yang J."/>
            <person name="Wariss H.M."/>
            <person name="Tao L."/>
            <person name="Zhang R."/>
            <person name="Yun Q."/>
            <person name="Hollingsworth P."/>
            <person name="Dao Z."/>
            <person name="Luo G."/>
            <person name="Guo H."/>
            <person name="Ma Y."/>
            <person name="Sun W."/>
        </authorList>
    </citation>
    <scope>NUCLEOTIDE SEQUENCE [LARGE SCALE GENOMIC DNA]</scope>
    <source>
        <strain evidence="3">cv. br00</strain>
    </source>
</reference>
<dbReference type="Pfam" id="PF13966">
    <property type="entry name" value="zf-RVT"/>
    <property type="match status" value="1"/>
</dbReference>
<evidence type="ECO:0000259" key="1">
    <source>
        <dbReference type="Pfam" id="PF13966"/>
    </source>
</evidence>
<proteinExistence type="predicted"/>
<evidence type="ECO:0000313" key="3">
    <source>
        <dbReference type="Proteomes" id="UP000326939"/>
    </source>
</evidence>
<feature type="domain" description="Reverse transcriptase zinc-binding" evidence="1">
    <location>
        <begin position="121"/>
        <end position="205"/>
    </location>
</feature>